<protein>
    <submittedName>
        <fullName evidence="2">Carbon monoxide dehydrogenase, ATPase accessory protein coxD</fullName>
    </submittedName>
</protein>
<reference evidence="3" key="2">
    <citation type="submission" date="2012-02" db="EMBL/GenBank/DDBJ databases">
        <title>Complete genome sequence of Blastococcus saxobsidens strain DD2.</title>
        <authorList>
            <person name="Genoscope."/>
        </authorList>
    </citation>
    <scope>NUCLEOTIDE SEQUENCE [LARGE SCALE GENOMIC DNA]</scope>
    <source>
        <strain evidence="3">DD2</strain>
    </source>
</reference>
<dbReference type="HOGENOM" id="CLU_051820_1_0_11"/>
<dbReference type="SUPFAM" id="SSF52540">
    <property type="entry name" value="P-loop containing nucleoside triphosphate hydrolases"/>
    <property type="match status" value="1"/>
</dbReference>
<dbReference type="InterPro" id="IPR027417">
    <property type="entry name" value="P-loop_NTPase"/>
</dbReference>
<dbReference type="SMART" id="SM00382">
    <property type="entry name" value="AAA"/>
    <property type="match status" value="1"/>
</dbReference>
<dbReference type="Gene3D" id="3.40.50.300">
    <property type="entry name" value="P-loop containing nucleotide triphosphate hydrolases"/>
    <property type="match status" value="1"/>
</dbReference>
<dbReference type="PANTHER" id="PTHR42759">
    <property type="entry name" value="MOXR FAMILY PROTEIN"/>
    <property type="match status" value="1"/>
</dbReference>
<gene>
    <name evidence="2" type="primary">coxD1</name>
    <name evidence="2" type="ordered locus">BLASA_1465</name>
</gene>
<dbReference type="STRING" id="1146883.BLASA_1465"/>
<dbReference type="EMBL" id="FO117623">
    <property type="protein sequence ID" value="CCG02397.1"/>
    <property type="molecule type" value="Genomic_DNA"/>
</dbReference>
<dbReference type="CDD" id="cd00009">
    <property type="entry name" value="AAA"/>
    <property type="match status" value="1"/>
</dbReference>
<evidence type="ECO:0000313" key="2">
    <source>
        <dbReference type="EMBL" id="CCG02397.1"/>
    </source>
</evidence>
<reference evidence="2 3" key="1">
    <citation type="journal article" date="2012" name="J. Bacteriol.">
        <title>Genome Sequence of Blastococcus saxobsidens DD2, a Stone-Inhabiting Bacterium.</title>
        <authorList>
            <person name="Chouaia B."/>
            <person name="Crotti E."/>
            <person name="Brusetti L."/>
            <person name="Daffonchio D."/>
            <person name="Essoussi I."/>
            <person name="Nouioui I."/>
            <person name="Sbissi I."/>
            <person name="Ghodhbane-Gtari F."/>
            <person name="Gtari M."/>
            <person name="Vacherie B."/>
            <person name="Barbe V."/>
            <person name="Medigue C."/>
            <person name="Gury J."/>
            <person name="Pujic P."/>
            <person name="Normand P."/>
        </authorList>
    </citation>
    <scope>NUCLEOTIDE SEQUENCE [LARGE SCALE GENOMIC DNA]</scope>
    <source>
        <strain evidence="2 3">DD2</strain>
    </source>
</reference>
<feature type="domain" description="AAA+ ATPase" evidence="1">
    <location>
        <begin position="49"/>
        <end position="205"/>
    </location>
</feature>
<dbReference type="KEGG" id="bsd:BLASA_1465"/>
<keyword evidence="3" id="KW-1185">Reference proteome</keyword>
<dbReference type="GO" id="GO:0016887">
    <property type="term" value="F:ATP hydrolysis activity"/>
    <property type="evidence" value="ECO:0007669"/>
    <property type="project" value="InterPro"/>
</dbReference>
<name>H6RKH8_BLASD</name>
<accession>H6RKH8</accession>
<evidence type="ECO:0000259" key="1">
    <source>
        <dbReference type="SMART" id="SM00382"/>
    </source>
</evidence>
<dbReference type="RefSeq" id="WP_014375292.1">
    <property type="nucleotide sequence ID" value="NC_016943.1"/>
</dbReference>
<dbReference type="PANTHER" id="PTHR42759:SF1">
    <property type="entry name" value="MAGNESIUM-CHELATASE SUBUNIT CHLD"/>
    <property type="match status" value="1"/>
</dbReference>
<dbReference type="InterPro" id="IPR050764">
    <property type="entry name" value="CbbQ/NirQ/NorQ/GpvN"/>
</dbReference>
<dbReference type="GO" id="GO:0005524">
    <property type="term" value="F:ATP binding"/>
    <property type="evidence" value="ECO:0007669"/>
    <property type="project" value="InterPro"/>
</dbReference>
<dbReference type="OrthoDB" id="9783370at2"/>
<proteinExistence type="predicted"/>
<sequence>MTTTVTATSSPAAPNAGLSTVADLKRALVEVDYLADDGLAMAAFLALRMGRPLLLEGENGVGKTEIALALSRLLGRELIRLQCYEGIDTSQALYDWHYARQLLAVREGRAHADVFTREFLLPRPLLTALEQGSGAVLLIDELDRADDEFEAFLLELLSDFSVTIPELGRVTAATRPLVVLTSNRTRDLHNAVRRRCLYSWVAHPDAQRELAILRVRAPQVPESLAAEVAGAVARIRGLDLVNRPGVGEAVDWASALHMLGLAKLDRQTALDTLAALIKDVDDQRAVVEAIDDVVPDSAS</sequence>
<dbReference type="InterPro" id="IPR003593">
    <property type="entry name" value="AAA+_ATPase"/>
</dbReference>
<dbReference type="Pfam" id="PF07728">
    <property type="entry name" value="AAA_5"/>
    <property type="match status" value="1"/>
</dbReference>
<dbReference type="AlphaFoldDB" id="H6RKH8"/>
<dbReference type="InterPro" id="IPR011704">
    <property type="entry name" value="ATPase_dyneun-rel_AAA"/>
</dbReference>
<evidence type="ECO:0000313" key="3">
    <source>
        <dbReference type="Proteomes" id="UP000007517"/>
    </source>
</evidence>
<dbReference type="Proteomes" id="UP000007517">
    <property type="component" value="Chromosome"/>
</dbReference>
<dbReference type="eggNOG" id="COG0714">
    <property type="taxonomic scope" value="Bacteria"/>
</dbReference>
<organism evidence="2 3">
    <name type="scientific">Blastococcus saxobsidens (strain DD2)</name>
    <dbReference type="NCBI Taxonomy" id="1146883"/>
    <lineage>
        <taxon>Bacteria</taxon>
        <taxon>Bacillati</taxon>
        <taxon>Actinomycetota</taxon>
        <taxon>Actinomycetes</taxon>
        <taxon>Geodermatophilales</taxon>
        <taxon>Geodermatophilaceae</taxon>
        <taxon>Blastococcus</taxon>
    </lineage>
</organism>